<sequence>MTNIQLQLNGLKQDWTSCQREDDKKQALITELFALIQDLEIRLTTLQLDLCDSKELGHARQTQLASVRREVEALKFVQAQHAFASVVIDGDCTPFRDELVQQGLDGGMRAATLLRQAVEEDLRSSVSDAAHHLQVIVRVYANVKGLAATYVRAGILSDPAILDDFIRGFNMYDAMCDFVDAGNGKECADEKVKAVFKQSLNDVHCRQILFGGAGDSGYARTLGPCAQDEAPRGKITLLEGSAFAYELVEIRDKFRVTPIHTVLRTQKLSTVKRKASLTPPSTPVDGYVTAARKSSASPPPVVIPAIAPAPRPTPSSSSAVVLRNKHGQRVDRPLEYRQEDFHTLRPQKLCNSFHLLDRCQFLDLKGQCAHRHGKKLSPRQLEALRAVARLSPCHSGGIKCGDADCLSGHQCVFRGCTGSDCKFPNTMHNVDTRVVA</sequence>
<evidence type="ECO:0000313" key="3">
    <source>
        <dbReference type="EMBL" id="KAH6688541.1"/>
    </source>
</evidence>
<evidence type="ECO:0008006" key="5">
    <source>
        <dbReference type="Google" id="ProtNLM"/>
    </source>
</evidence>
<dbReference type="AlphaFoldDB" id="A0A9P9AB97"/>
<dbReference type="PANTHER" id="PTHR37543">
    <property type="entry name" value="CCCH ZINC FINGER DNA BINDING PROTEIN (AFU_ORTHOLOGUE AFUA_5G12760)"/>
    <property type="match status" value="1"/>
</dbReference>
<gene>
    <name evidence="3" type="ORF">F5X68DRAFT_80475</name>
</gene>
<dbReference type="Pfam" id="PF25543">
    <property type="entry name" value="zf-CCCH_tandem"/>
    <property type="match status" value="1"/>
</dbReference>
<feature type="domain" description="DUF7923" evidence="1">
    <location>
        <begin position="79"/>
        <end position="261"/>
    </location>
</feature>
<protein>
    <recommendedName>
        <fullName evidence="5">C3H1-type domain-containing protein</fullName>
    </recommendedName>
</protein>
<reference evidence="3" key="1">
    <citation type="journal article" date="2021" name="Nat. Commun.">
        <title>Genetic determinants of endophytism in the Arabidopsis root mycobiome.</title>
        <authorList>
            <person name="Mesny F."/>
            <person name="Miyauchi S."/>
            <person name="Thiergart T."/>
            <person name="Pickel B."/>
            <person name="Atanasova L."/>
            <person name="Karlsson M."/>
            <person name="Huettel B."/>
            <person name="Barry K.W."/>
            <person name="Haridas S."/>
            <person name="Chen C."/>
            <person name="Bauer D."/>
            <person name="Andreopoulos W."/>
            <person name="Pangilinan J."/>
            <person name="LaButti K."/>
            <person name="Riley R."/>
            <person name="Lipzen A."/>
            <person name="Clum A."/>
            <person name="Drula E."/>
            <person name="Henrissat B."/>
            <person name="Kohler A."/>
            <person name="Grigoriev I.V."/>
            <person name="Martin F.M."/>
            <person name="Hacquard S."/>
        </authorList>
    </citation>
    <scope>NUCLEOTIDE SEQUENCE</scope>
    <source>
        <strain evidence="3">MPI-SDFR-AT-0117</strain>
    </source>
</reference>
<dbReference type="PANTHER" id="PTHR37543:SF1">
    <property type="entry name" value="CCCH ZINC FINGER DNA BINDING PROTEIN (AFU_ORTHOLOGUE AFUA_5G12760)"/>
    <property type="match status" value="1"/>
</dbReference>
<dbReference type="Proteomes" id="UP000770015">
    <property type="component" value="Unassembled WGS sequence"/>
</dbReference>
<dbReference type="InterPro" id="IPR057683">
    <property type="entry name" value="DUF7923"/>
</dbReference>
<dbReference type="OrthoDB" id="2270193at2759"/>
<proteinExistence type="predicted"/>
<keyword evidence="4" id="KW-1185">Reference proteome</keyword>
<dbReference type="Pfam" id="PF25540">
    <property type="entry name" value="DUF7923"/>
    <property type="match status" value="1"/>
</dbReference>
<dbReference type="InterPro" id="IPR057654">
    <property type="entry name" value="Znf-CCCH_tandem"/>
</dbReference>
<feature type="domain" description="Tandem CCCH zinc finger" evidence="2">
    <location>
        <begin position="383"/>
        <end position="432"/>
    </location>
</feature>
<dbReference type="EMBL" id="JAGSXJ010000009">
    <property type="protein sequence ID" value="KAH6688541.1"/>
    <property type="molecule type" value="Genomic_DNA"/>
</dbReference>
<comment type="caution">
    <text evidence="3">The sequence shown here is derived from an EMBL/GenBank/DDBJ whole genome shotgun (WGS) entry which is preliminary data.</text>
</comment>
<organism evidence="3 4">
    <name type="scientific">Plectosphaerella plurivora</name>
    <dbReference type="NCBI Taxonomy" id="936078"/>
    <lineage>
        <taxon>Eukaryota</taxon>
        <taxon>Fungi</taxon>
        <taxon>Dikarya</taxon>
        <taxon>Ascomycota</taxon>
        <taxon>Pezizomycotina</taxon>
        <taxon>Sordariomycetes</taxon>
        <taxon>Hypocreomycetidae</taxon>
        <taxon>Glomerellales</taxon>
        <taxon>Plectosphaerellaceae</taxon>
        <taxon>Plectosphaerella</taxon>
    </lineage>
</organism>
<name>A0A9P9AB97_9PEZI</name>
<evidence type="ECO:0000313" key="4">
    <source>
        <dbReference type="Proteomes" id="UP000770015"/>
    </source>
</evidence>
<accession>A0A9P9AB97</accession>
<evidence type="ECO:0000259" key="1">
    <source>
        <dbReference type="Pfam" id="PF25540"/>
    </source>
</evidence>
<evidence type="ECO:0000259" key="2">
    <source>
        <dbReference type="Pfam" id="PF25543"/>
    </source>
</evidence>